<name>A0A6G3WZM3_9ACTN</name>
<proteinExistence type="predicted"/>
<protein>
    <submittedName>
        <fullName evidence="1">Uncharacterized protein</fullName>
    </submittedName>
</protein>
<comment type="caution">
    <text evidence="1">The sequence shown here is derived from an EMBL/GenBank/DDBJ whole genome shotgun (WGS) entry which is preliminary data.</text>
</comment>
<reference evidence="1" key="1">
    <citation type="submission" date="2020-01" db="EMBL/GenBank/DDBJ databases">
        <title>Insect and environment-associated Actinomycetes.</title>
        <authorList>
            <person name="Currrie C."/>
            <person name="Chevrette M."/>
            <person name="Carlson C."/>
            <person name="Stubbendieck R."/>
            <person name="Wendt-Pienkowski E."/>
        </authorList>
    </citation>
    <scope>NUCLEOTIDE SEQUENCE</scope>
    <source>
        <strain evidence="1">SID7499</strain>
    </source>
</reference>
<dbReference type="EMBL" id="JAAGMN010003310">
    <property type="protein sequence ID" value="NEE10986.1"/>
    <property type="molecule type" value="Genomic_DNA"/>
</dbReference>
<organism evidence="1">
    <name type="scientific">Streptomyces sp. SID7499</name>
    <dbReference type="NCBI Taxonomy" id="2706086"/>
    <lineage>
        <taxon>Bacteria</taxon>
        <taxon>Bacillati</taxon>
        <taxon>Actinomycetota</taxon>
        <taxon>Actinomycetes</taxon>
        <taxon>Kitasatosporales</taxon>
        <taxon>Streptomycetaceae</taxon>
        <taxon>Streptomyces</taxon>
    </lineage>
</organism>
<gene>
    <name evidence="1" type="ORF">G3M58_31565</name>
</gene>
<evidence type="ECO:0000313" key="1">
    <source>
        <dbReference type="EMBL" id="NEE10986.1"/>
    </source>
</evidence>
<sequence length="149" mass="15765">MTSRTPPVQRRPRGAWWTTCARAICPALAVLLAAVVMCLEYAEHGDSRDRTALLTTMTDASRPPMPAGQPAVHHANPAVHVGDCPTGDVCCATAVHAAAAVLAAPVQPMPAILPRMPDLPWRQGDPRLLAQPPPATGAPDLHVLQVLRT</sequence>
<accession>A0A6G3WZM3</accession>
<dbReference type="AlphaFoldDB" id="A0A6G3WZM3"/>